<evidence type="ECO:0000313" key="2">
    <source>
        <dbReference type="Proteomes" id="UP001261666"/>
    </source>
</evidence>
<sequence>MSRLAPWVSPLLIVVAWAGAYEVGLLDPRVLPSPVEVVRSGVALARDGVLLPALGTSLVRVVVGTAIGVALGLALGLASGYSRLGELVVDRPLQMLRAVPFNALLPLFVIAFGVGETMKVLLIAAGVLVPIYLNTAAGIRQVDPRLVEVARVYRFSRPVVAYRVLLLGALPSVLTGLRFALAIAWIALVTSELVNTTSGLGFVLTQAQRFVRPEQVVLCIVLYALLGVLTDALVRLLEGRLLVWQPVLARR</sequence>
<reference evidence="1" key="1">
    <citation type="submission" date="2023-08" db="EMBL/GenBank/DDBJ databases">
        <title>Functional and genomic diversity of the sorghum phyllosphere microbiome.</title>
        <authorList>
            <person name="Shade A."/>
        </authorList>
    </citation>
    <scope>NUCLEOTIDE SEQUENCE</scope>
    <source>
        <strain evidence="1">SORGH_AS_0885</strain>
    </source>
</reference>
<comment type="caution">
    <text evidence="1">The sequence shown here is derived from an EMBL/GenBank/DDBJ whole genome shotgun (WGS) entry which is preliminary data.</text>
</comment>
<dbReference type="Proteomes" id="UP001261666">
    <property type="component" value="Unassembled WGS sequence"/>
</dbReference>
<dbReference type="EMBL" id="JAVIZJ010000002">
    <property type="protein sequence ID" value="MDR6209297.1"/>
    <property type="molecule type" value="Genomic_DNA"/>
</dbReference>
<proteinExistence type="predicted"/>
<protein>
    <submittedName>
        <fullName evidence="1">Sulfonate transport system permease protein</fullName>
    </submittedName>
</protein>
<evidence type="ECO:0000313" key="1">
    <source>
        <dbReference type="EMBL" id="MDR6209297.1"/>
    </source>
</evidence>
<gene>
    <name evidence="1" type="ORF">QE364_000989</name>
</gene>
<accession>A0ACC6IF05</accession>
<keyword evidence="2" id="KW-1185">Reference proteome</keyword>
<name>A0ACC6IF05_9ACTN</name>
<organism evidence="1 2">
    <name type="scientific">Nocardioides zeae</name>
    <dbReference type="NCBI Taxonomy" id="1457234"/>
    <lineage>
        <taxon>Bacteria</taxon>
        <taxon>Bacillati</taxon>
        <taxon>Actinomycetota</taxon>
        <taxon>Actinomycetes</taxon>
        <taxon>Propionibacteriales</taxon>
        <taxon>Nocardioidaceae</taxon>
        <taxon>Nocardioides</taxon>
    </lineage>
</organism>